<dbReference type="STRING" id="626937.HMPREF3293_01577"/>
<dbReference type="PROSITE" id="PS00501">
    <property type="entry name" value="SPASE_I_1"/>
    <property type="match status" value="1"/>
</dbReference>
<dbReference type="Gene3D" id="2.10.109.10">
    <property type="entry name" value="Umud Fragment, subunit A"/>
    <property type="match status" value="1"/>
</dbReference>
<dbReference type="PRINTS" id="PR00727">
    <property type="entry name" value="LEADERPTASE"/>
</dbReference>
<dbReference type="Proteomes" id="UP000070366">
    <property type="component" value="Unassembled WGS sequence"/>
</dbReference>
<dbReference type="OrthoDB" id="9802919at2"/>
<evidence type="ECO:0000259" key="7">
    <source>
        <dbReference type="Pfam" id="PF10502"/>
    </source>
</evidence>
<evidence type="ECO:0000313" key="9">
    <source>
        <dbReference type="Proteomes" id="UP000070366"/>
    </source>
</evidence>
<dbReference type="Pfam" id="PF10502">
    <property type="entry name" value="Peptidase_S26"/>
    <property type="match status" value="1"/>
</dbReference>
<evidence type="ECO:0000313" key="8">
    <source>
        <dbReference type="EMBL" id="KXK65365.1"/>
    </source>
</evidence>
<organism evidence="8 9">
    <name type="scientific">Christensenella minuta</name>
    <dbReference type="NCBI Taxonomy" id="626937"/>
    <lineage>
        <taxon>Bacteria</taxon>
        <taxon>Bacillati</taxon>
        <taxon>Bacillota</taxon>
        <taxon>Clostridia</taxon>
        <taxon>Christensenellales</taxon>
        <taxon>Christensenellaceae</taxon>
        <taxon>Christensenella</taxon>
    </lineage>
</organism>
<dbReference type="EC" id="3.4.21.89" evidence="6"/>
<keyword evidence="3 6" id="KW-0645">Protease</keyword>
<evidence type="ECO:0000256" key="2">
    <source>
        <dbReference type="ARBA" id="ARBA00009370"/>
    </source>
</evidence>
<keyword evidence="6" id="KW-0812">Transmembrane</keyword>
<keyword evidence="9" id="KW-1185">Reference proteome</keyword>
<dbReference type="GO" id="GO:0005886">
    <property type="term" value="C:plasma membrane"/>
    <property type="evidence" value="ECO:0007669"/>
    <property type="project" value="UniProtKB-SubCell"/>
</dbReference>
<evidence type="ECO:0000256" key="5">
    <source>
        <dbReference type="PIRSR" id="PIRSR600223-1"/>
    </source>
</evidence>
<evidence type="ECO:0000256" key="4">
    <source>
        <dbReference type="ARBA" id="ARBA00022801"/>
    </source>
</evidence>
<comment type="caution">
    <text evidence="8">The sequence shown here is derived from an EMBL/GenBank/DDBJ whole genome shotgun (WGS) entry which is preliminary data.</text>
</comment>
<evidence type="ECO:0000256" key="6">
    <source>
        <dbReference type="RuleBase" id="RU362042"/>
    </source>
</evidence>
<dbReference type="PANTHER" id="PTHR43390:SF1">
    <property type="entry name" value="CHLOROPLAST PROCESSING PEPTIDASE"/>
    <property type="match status" value="1"/>
</dbReference>
<dbReference type="InterPro" id="IPR000223">
    <property type="entry name" value="Pept_S26A_signal_pept_1"/>
</dbReference>
<keyword evidence="4 6" id="KW-0378">Hydrolase</keyword>
<dbReference type="KEGG" id="cmiu:B1H56_10765"/>
<evidence type="ECO:0000256" key="1">
    <source>
        <dbReference type="ARBA" id="ARBA00004401"/>
    </source>
</evidence>
<protein>
    <recommendedName>
        <fullName evidence="6">Signal peptidase I</fullName>
        <ecNumber evidence="6">3.4.21.89</ecNumber>
    </recommendedName>
</protein>
<dbReference type="GO" id="GO:0006465">
    <property type="term" value="P:signal peptide processing"/>
    <property type="evidence" value="ECO:0007669"/>
    <property type="project" value="InterPro"/>
</dbReference>
<dbReference type="SUPFAM" id="SSF51306">
    <property type="entry name" value="LexA/Signal peptidase"/>
    <property type="match status" value="1"/>
</dbReference>
<reference evidence="8 9" key="1">
    <citation type="submission" date="2016-02" db="EMBL/GenBank/DDBJ databases">
        <authorList>
            <person name="Wen L."/>
            <person name="He K."/>
            <person name="Yang H."/>
        </authorList>
    </citation>
    <scope>NUCLEOTIDE SEQUENCE [LARGE SCALE GENOMIC DNA]</scope>
    <source>
        <strain evidence="8 9">DSM 22607</strain>
    </source>
</reference>
<feature type="transmembrane region" description="Helical" evidence="6">
    <location>
        <begin position="35"/>
        <end position="54"/>
    </location>
</feature>
<dbReference type="GO" id="GO:0009003">
    <property type="term" value="F:signal peptidase activity"/>
    <property type="evidence" value="ECO:0007669"/>
    <property type="project" value="UniProtKB-EC"/>
</dbReference>
<comment type="similarity">
    <text evidence="2 6">Belongs to the peptidase S26 family.</text>
</comment>
<feature type="active site" evidence="5">
    <location>
        <position position="102"/>
    </location>
</feature>
<dbReference type="PANTHER" id="PTHR43390">
    <property type="entry name" value="SIGNAL PEPTIDASE I"/>
    <property type="match status" value="1"/>
</dbReference>
<dbReference type="AlphaFoldDB" id="A0A136Q3V5"/>
<dbReference type="EMBL" id="LSZW01000061">
    <property type="protein sequence ID" value="KXK65365.1"/>
    <property type="molecule type" value="Genomic_DNA"/>
</dbReference>
<dbReference type="CDD" id="cd06530">
    <property type="entry name" value="S26_SPase_I"/>
    <property type="match status" value="1"/>
</dbReference>
<comment type="subcellular location">
    <subcellularLocation>
        <location evidence="1">Cell membrane</location>
        <topology evidence="1">Single-pass type II membrane protein</topology>
    </subcellularLocation>
    <subcellularLocation>
        <location evidence="6">Membrane</location>
        <topology evidence="6">Single-pass type II membrane protein</topology>
    </subcellularLocation>
</comment>
<feature type="active site" evidence="5">
    <location>
        <position position="63"/>
    </location>
</feature>
<dbReference type="RefSeq" id="WP_066739864.1">
    <property type="nucleotide sequence ID" value="NZ_CABMOF010000002.1"/>
</dbReference>
<dbReference type="GO" id="GO:0004252">
    <property type="term" value="F:serine-type endopeptidase activity"/>
    <property type="evidence" value="ECO:0007669"/>
    <property type="project" value="InterPro"/>
</dbReference>
<dbReference type="InterPro" id="IPR036286">
    <property type="entry name" value="LexA/Signal_pep-like_sf"/>
</dbReference>
<keyword evidence="6" id="KW-1133">Transmembrane helix</keyword>
<gene>
    <name evidence="8" type="ORF">HMPREF3293_01577</name>
</gene>
<name>A0A136Q3V5_9FIRM</name>
<proteinExistence type="inferred from homology"/>
<accession>A0A136Q3V5</accession>
<evidence type="ECO:0000256" key="3">
    <source>
        <dbReference type="ARBA" id="ARBA00022670"/>
    </source>
</evidence>
<feature type="domain" description="Peptidase S26" evidence="7">
    <location>
        <begin position="34"/>
        <end position="189"/>
    </location>
</feature>
<comment type="catalytic activity">
    <reaction evidence="6">
        <text>Cleavage of hydrophobic, N-terminal signal or leader sequences from secreted and periplasmic proteins.</text>
        <dbReference type="EC" id="3.4.21.89"/>
    </reaction>
</comment>
<dbReference type="InterPro" id="IPR019756">
    <property type="entry name" value="Pept_S26A_signal_pept_1_Ser-AS"/>
</dbReference>
<keyword evidence="6" id="KW-0472">Membrane</keyword>
<dbReference type="InterPro" id="IPR019533">
    <property type="entry name" value="Peptidase_S26"/>
</dbReference>
<dbReference type="NCBIfam" id="TIGR02227">
    <property type="entry name" value="sigpep_I_bact"/>
    <property type="match status" value="1"/>
</dbReference>
<sequence length="197" mass="21667">MVQERRERRPSLEAIHAEIKRIEQRRERRKEVGEIIGRILFVAMAVVLVNIYVLRIATVSGASMKPTLHGGDVVLCSPLGYEPDYGDIVVTELDIGEGDLVKRIVALAGDTVDIDPATGAVSVNGKAVDEPYITEAIREEAEIDFPAVVPPGRVFLLGDNRNHSVDSRREVVGMVPESTILGKVVFRIWPLEGFGPM</sequence>